<feature type="region of interest" description="Disordered" evidence="8">
    <location>
        <begin position="608"/>
        <end position="637"/>
    </location>
</feature>
<evidence type="ECO:0000313" key="11">
    <source>
        <dbReference type="Proteomes" id="UP000694853"/>
    </source>
</evidence>
<evidence type="ECO:0000256" key="2">
    <source>
        <dbReference type="ARBA" id="ARBA00022473"/>
    </source>
</evidence>
<comment type="subcellular location">
    <subcellularLocation>
        <location evidence="1">Nucleus</location>
    </subcellularLocation>
</comment>
<sequence length="1346" mass="147184">MPPSRRKAVKKAAAAAAAACRQWKVGDLVLAKVKGFPPWPATVSEPEKWGYTADWKKVLVYFFGTQQIAFCNPADVEAFTEEKKQSLVKRQGRGADFVRAVNEIIESYEKLKRENQVDDTSSRGEVAIANVSNPLDPSVNIGLKDQMDAPLTIHSQMKSSNSMIDRPELVCAAEEDSTVAQPRDESYNVEASLEEPTGNAIATGTVKSPFLGTQSNAPVHRYRHSLRVQNFVVSCSDGGNSDGNISTDAIQNTSIRRSKRIKKSPDFFGCDDTDSSGFASNGSMEDNDSEIITINSDAFSLSEGNTIDSNLKLEQSETVINKKKRKPNKKKETNDAGAQNASQNLQKMCGNSKERCLDQDGDEHLPLLKRARVRMGKSSEVAELSGIVHVQEKSGKEDIFDLPKQIITSSNCENGSLAEGDSSALNGALVNVSPSNLIARCSENGSWICKIKKDEMFGCSVDDEAALPPSKRIHRALEAMSANVAEEGQACMESSCCISAIKSCPCITVNNGGNGLELQELDSCGIDCSHVSVCSFTTCSNPLIPIENESSTEVDKQLAKFQRHETGKDVISGEDLSDSIVCQPAKIDSQIQFHGEISPDLDVKCCQVGSNQDSPSPSLPPNDDDNIRPVNHSDASDDTLELGGMSLDPVACACESDKLLPQNSINMPQNVDVREDMMRAVGDSSKINDTHEVVKEVKSKGQEEDMNSVSISNDYSGEKGNLGILSSPSLTDGRVCLPQGSPPNTSVCNISTSDSSNILQNGSCSPDVHQKNDLSAPVDGWKDASGTVAIHQSRSVGKSTEAGDAALLYFEAMLGTLTRTKESIGRATRIAIDCGKFGIATKVVEILVHNLETESSLQRRVDLFFLVDSIAQCSRGLKGDIGGVYPSAMTAVLPRLLSAAAPPGNAAKENRRQCLKVLRLWLERRILPEPVIRHHIRELDLYSSSASAGVFSRRSLRTERAFDDPVRDMEGMLVDEYGSNSSFQLPGFCMPRMLDDEGSDSDGGNFEAVTPEHHSDTYEVQEAAHAIEKHRHVLEDVDGELEMEDVAPSFDVELNSVCNVERGNATQFENNLPSAFAPPLPQDVTLSCPPPPSSPPPLPPPPLPLPPPPPPTLHLMSATSKQYHVAVDSKSFTDSLPVKANALYPMAQPVALPRNSEPISDAVQYTVHECRDRQMQMPESTCSFNTYPGQPPDNSRNTDGVTMHNKGYSLRPPHYVPSHQFSFVHGERRMMSEREVPPPPSFSNRHHFAQNMTRENVYDNHERLNPPSYDYQERWGVPAPYSGPRYHDKGVPAPYGCHPSESSRLPGHGWRFPPQSMNYRGSMPFRPHFEDPIHVANRGPSFWQPR</sequence>
<keyword evidence="2" id="KW-0217">Developmental protein</keyword>
<dbReference type="Pfam" id="PF00855">
    <property type="entry name" value="PWWP"/>
    <property type="match status" value="1"/>
</dbReference>
<evidence type="ECO:0000256" key="8">
    <source>
        <dbReference type="SAM" id="MobiDB-lite"/>
    </source>
</evidence>
<dbReference type="SUPFAM" id="SSF63748">
    <property type="entry name" value="Tudor/PWWP/MBT"/>
    <property type="match status" value="1"/>
</dbReference>
<dbReference type="PROSITE" id="PS50812">
    <property type="entry name" value="PWWP"/>
    <property type="match status" value="1"/>
</dbReference>
<dbReference type="FunFam" id="1.25.40.90:FF:000037">
    <property type="entry name" value="Enhancer of ag-4 2"/>
    <property type="match status" value="1"/>
</dbReference>
<evidence type="ECO:0000259" key="9">
    <source>
        <dbReference type="PROSITE" id="PS50812"/>
    </source>
</evidence>
<reference evidence="11" key="1">
    <citation type="journal article" date="2019" name="Toxins">
        <title>Detection of Abrin-Like and Prepropulchellin-Like Toxin Genes and Transcripts Using Whole Genome Sequencing and Full-Length Transcript Sequencing of Abrus precatorius.</title>
        <authorList>
            <person name="Hovde B.T."/>
            <person name="Daligault H.E."/>
            <person name="Hanschen E.R."/>
            <person name="Kunde Y.A."/>
            <person name="Johnson M.B."/>
            <person name="Starkenburg S.R."/>
            <person name="Johnson S.L."/>
        </authorList>
    </citation>
    <scope>NUCLEOTIDE SEQUENCE [LARGE SCALE GENOMIC DNA]</scope>
</reference>
<dbReference type="InterPro" id="IPR006569">
    <property type="entry name" value="CID_dom"/>
</dbReference>
<organism evidence="11 12">
    <name type="scientific">Abrus precatorius</name>
    <name type="common">Indian licorice</name>
    <name type="synonym">Glycine abrus</name>
    <dbReference type="NCBI Taxonomy" id="3816"/>
    <lineage>
        <taxon>Eukaryota</taxon>
        <taxon>Viridiplantae</taxon>
        <taxon>Streptophyta</taxon>
        <taxon>Embryophyta</taxon>
        <taxon>Tracheophyta</taxon>
        <taxon>Spermatophyta</taxon>
        <taxon>Magnoliopsida</taxon>
        <taxon>eudicotyledons</taxon>
        <taxon>Gunneridae</taxon>
        <taxon>Pentapetalae</taxon>
        <taxon>rosids</taxon>
        <taxon>fabids</taxon>
        <taxon>Fabales</taxon>
        <taxon>Fabaceae</taxon>
        <taxon>Papilionoideae</taxon>
        <taxon>50 kb inversion clade</taxon>
        <taxon>NPAAA clade</taxon>
        <taxon>indigoferoid/millettioid clade</taxon>
        <taxon>Abreae</taxon>
        <taxon>Abrus</taxon>
    </lineage>
</organism>
<dbReference type="SMART" id="SM00293">
    <property type="entry name" value="PWWP"/>
    <property type="match status" value="1"/>
</dbReference>
<evidence type="ECO:0000259" key="10">
    <source>
        <dbReference type="PROSITE" id="PS51391"/>
    </source>
</evidence>
<dbReference type="GO" id="GO:0009908">
    <property type="term" value="P:flower development"/>
    <property type="evidence" value="ECO:0007669"/>
    <property type="project" value="UniProtKB-KW"/>
</dbReference>
<dbReference type="PANTHER" id="PTHR12550">
    <property type="entry name" value="HEPATOMA-DERIVED GROWTH FACTOR-RELATED"/>
    <property type="match status" value="1"/>
</dbReference>
<keyword evidence="6" id="KW-0804">Transcription</keyword>
<feature type="compositionally biased region" description="Pro residues" evidence="8">
    <location>
        <begin position="1088"/>
        <end position="1111"/>
    </location>
</feature>
<keyword evidence="4" id="KW-0805">Transcription regulation</keyword>
<evidence type="ECO:0000256" key="1">
    <source>
        <dbReference type="ARBA" id="ARBA00004123"/>
    </source>
</evidence>
<accession>A0A8B8LF59</accession>
<dbReference type="GeneID" id="113863859"/>
<dbReference type="Proteomes" id="UP000694853">
    <property type="component" value="Unplaced"/>
</dbReference>
<evidence type="ECO:0000256" key="4">
    <source>
        <dbReference type="ARBA" id="ARBA00023015"/>
    </source>
</evidence>
<proteinExistence type="predicted"/>
<dbReference type="GO" id="GO:0006397">
    <property type="term" value="P:mRNA processing"/>
    <property type="evidence" value="ECO:0007669"/>
    <property type="project" value="UniProtKB-KW"/>
</dbReference>
<name>A0A8B8LF59_ABRPR</name>
<evidence type="ECO:0000256" key="3">
    <source>
        <dbReference type="ARBA" id="ARBA00022664"/>
    </source>
</evidence>
<dbReference type="OrthoDB" id="62853at2759"/>
<keyword evidence="5" id="KW-0287">Flowering</keyword>
<feature type="region of interest" description="Disordered" evidence="8">
    <location>
        <begin position="1071"/>
        <end position="1111"/>
    </location>
</feature>
<feature type="region of interest" description="Disordered" evidence="8">
    <location>
        <begin position="318"/>
        <end position="343"/>
    </location>
</feature>
<dbReference type="InterPro" id="IPR008942">
    <property type="entry name" value="ENTH_VHS"/>
</dbReference>
<protein>
    <submittedName>
        <fullName evidence="12">Protein HUA2-LIKE 2-like</fullName>
    </submittedName>
</protein>
<evidence type="ECO:0000256" key="5">
    <source>
        <dbReference type="ARBA" id="ARBA00023089"/>
    </source>
</evidence>
<dbReference type="KEGG" id="aprc:113863859"/>
<evidence type="ECO:0000256" key="6">
    <source>
        <dbReference type="ARBA" id="ARBA00023163"/>
    </source>
</evidence>
<dbReference type="Gene3D" id="1.25.40.90">
    <property type="match status" value="1"/>
</dbReference>
<feature type="domain" description="PWWP" evidence="9">
    <location>
        <begin position="25"/>
        <end position="82"/>
    </location>
</feature>
<feature type="domain" description="CID" evidence="10">
    <location>
        <begin position="802"/>
        <end position="943"/>
    </location>
</feature>
<dbReference type="PROSITE" id="PS51391">
    <property type="entry name" value="CID"/>
    <property type="match status" value="1"/>
</dbReference>
<dbReference type="InterPro" id="IPR000313">
    <property type="entry name" value="PWWP_dom"/>
</dbReference>
<reference evidence="12" key="2">
    <citation type="submission" date="2025-08" db="UniProtKB">
        <authorList>
            <consortium name="RefSeq"/>
        </authorList>
    </citation>
    <scope>IDENTIFICATION</scope>
    <source>
        <tissue evidence="12">Young leaves</tissue>
    </source>
</reference>
<evidence type="ECO:0000256" key="7">
    <source>
        <dbReference type="ARBA" id="ARBA00023242"/>
    </source>
</evidence>
<dbReference type="Gene3D" id="2.30.30.140">
    <property type="match status" value="1"/>
</dbReference>
<dbReference type="SMART" id="SM00582">
    <property type="entry name" value="RPR"/>
    <property type="match status" value="1"/>
</dbReference>
<dbReference type="PANTHER" id="PTHR12550:SF49">
    <property type="entry name" value="PROTEIN HUA2-LIKE 2-RELATED"/>
    <property type="match status" value="1"/>
</dbReference>
<dbReference type="GO" id="GO:0005634">
    <property type="term" value="C:nucleus"/>
    <property type="evidence" value="ECO:0007669"/>
    <property type="project" value="UniProtKB-SubCell"/>
</dbReference>
<gene>
    <name evidence="12" type="primary">LOC113863859</name>
</gene>
<dbReference type="RefSeq" id="XP_027353414.1">
    <property type="nucleotide sequence ID" value="XM_027497613.1"/>
</dbReference>
<keyword evidence="3" id="KW-0507">mRNA processing</keyword>
<keyword evidence="11" id="KW-1185">Reference proteome</keyword>
<keyword evidence="7" id="KW-0539">Nucleus</keyword>
<dbReference type="Pfam" id="PF04818">
    <property type="entry name" value="CID"/>
    <property type="match status" value="1"/>
</dbReference>
<evidence type="ECO:0000313" key="12">
    <source>
        <dbReference type="RefSeq" id="XP_027353414.1"/>
    </source>
</evidence>